<accession>A0A4D7BK02</accession>
<dbReference type="InterPro" id="IPR029032">
    <property type="entry name" value="AhpD-like"/>
</dbReference>
<name>A0A4D7BK02_9HYPH</name>
<dbReference type="Gene3D" id="1.20.1290.10">
    <property type="entry name" value="AhpD-like"/>
    <property type="match status" value="1"/>
</dbReference>
<proteinExistence type="predicted"/>
<sequence length="153" mass="16015">MSASAARLTQAQFIKAVPKAYAALRTLNAELNGLGLDPTLVELVKIRASQINGCAYCVHSHLSDARKIGVPPAKLDLLVAWAEAGVHSPRERAALAWAEAITGPPGPGATDAAYAAVREQFDEAEVGALTMVIATINALNRIAASMRYALPVA</sequence>
<dbReference type="OrthoDB" id="9808310at2"/>
<protein>
    <submittedName>
        <fullName evidence="2">Carboxymuconolactone decarboxylase family protein</fullName>
    </submittedName>
</protein>
<dbReference type="NCBIfam" id="TIGR00778">
    <property type="entry name" value="ahpD_dom"/>
    <property type="match status" value="1"/>
</dbReference>
<feature type="domain" description="Carboxymuconolactone decarboxylase-like" evidence="1">
    <location>
        <begin position="18"/>
        <end position="100"/>
    </location>
</feature>
<dbReference type="RefSeq" id="WP_136963502.1">
    <property type="nucleotide sequence ID" value="NZ_CP039690.1"/>
</dbReference>
<dbReference type="InterPro" id="IPR004675">
    <property type="entry name" value="AhpD_core"/>
</dbReference>
<organism evidence="2 3">
    <name type="scientific">Phreatobacter stygius</name>
    <dbReference type="NCBI Taxonomy" id="1940610"/>
    <lineage>
        <taxon>Bacteria</taxon>
        <taxon>Pseudomonadati</taxon>
        <taxon>Pseudomonadota</taxon>
        <taxon>Alphaproteobacteria</taxon>
        <taxon>Hyphomicrobiales</taxon>
        <taxon>Phreatobacteraceae</taxon>
        <taxon>Phreatobacter</taxon>
    </lineage>
</organism>
<evidence type="ECO:0000313" key="2">
    <source>
        <dbReference type="EMBL" id="QCI68082.1"/>
    </source>
</evidence>
<dbReference type="PANTHER" id="PTHR34846">
    <property type="entry name" value="4-CARBOXYMUCONOLACTONE DECARBOXYLASE FAMILY PROTEIN (AFU_ORTHOLOGUE AFUA_6G11590)"/>
    <property type="match status" value="1"/>
</dbReference>
<reference evidence="2 3" key="1">
    <citation type="submission" date="2019-04" db="EMBL/GenBank/DDBJ databases">
        <title>Phreatobacter aquaticus sp. nov.</title>
        <authorList>
            <person name="Choi A."/>
        </authorList>
    </citation>
    <scope>NUCLEOTIDE SEQUENCE [LARGE SCALE GENOMIC DNA]</scope>
    <source>
        <strain evidence="2 3">KCTC 52518</strain>
    </source>
</reference>
<dbReference type="KEGG" id="pstg:E8M01_29945"/>
<dbReference type="EMBL" id="CP039690">
    <property type="protein sequence ID" value="QCI68082.1"/>
    <property type="molecule type" value="Genomic_DNA"/>
</dbReference>
<dbReference type="PANTHER" id="PTHR34846:SF10">
    <property type="entry name" value="CYTOPLASMIC PROTEIN"/>
    <property type="match status" value="1"/>
</dbReference>
<dbReference type="AlphaFoldDB" id="A0A4D7BK02"/>
<dbReference type="SUPFAM" id="SSF69118">
    <property type="entry name" value="AhpD-like"/>
    <property type="match status" value="1"/>
</dbReference>
<evidence type="ECO:0000313" key="3">
    <source>
        <dbReference type="Proteomes" id="UP000298781"/>
    </source>
</evidence>
<dbReference type="Proteomes" id="UP000298781">
    <property type="component" value="Chromosome"/>
</dbReference>
<dbReference type="GO" id="GO:0051920">
    <property type="term" value="F:peroxiredoxin activity"/>
    <property type="evidence" value="ECO:0007669"/>
    <property type="project" value="InterPro"/>
</dbReference>
<gene>
    <name evidence="2" type="ORF">E8M01_29945</name>
</gene>
<keyword evidence="3" id="KW-1185">Reference proteome</keyword>
<dbReference type="Pfam" id="PF02627">
    <property type="entry name" value="CMD"/>
    <property type="match status" value="1"/>
</dbReference>
<evidence type="ECO:0000259" key="1">
    <source>
        <dbReference type="Pfam" id="PF02627"/>
    </source>
</evidence>
<dbReference type="InterPro" id="IPR003779">
    <property type="entry name" value="CMD-like"/>
</dbReference>